<protein>
    <recommendedName>
        <fullName evidence="2">DUF732 domain-containing protein</fullName>
    </recommendedName>
</protein>
<dbReference type="InterPro" id="IPR007969">
    <property type="entry name" value="DUF732"/>
</dbReference>
<feature type="domain" description="DUF732" evidence="2">
    <location>
        <begin position="43"/>
        <end position="108"/>
    </location>
</feature>
<dbReference type="PROSITE" id="PS51257">
    <property type="entry name" value="PROKAR_LIPOPROTEIN"/>
    <property type="match status" value="1"/>
</dbReference>
<evidence type="ECO:0000313" key="3">
    <source>
        <dbReference type="EMBL" id="GAA2389783.1"/>
    </source>
</evidence>
<organism evidence="3 4">
    <name type="scientific">Gordonia cholesterolivorans</name>
    <dbReference type="NCBI Taxonomy" id="559625"/>
    <lineage>
        <taxon>Bacteria</taxon>
        <taxon>Bacillati</taxon>
        <taxon>Actinomycetota</taxon>
        <taxon>Actinomycetes</taxon>
        <taxon>Mycobacteriales</taxon>
        <taxon>Gordoniaceae</taxon>
        <taxon>Gordonia</taxon>
    </lineage>
</organism>
<name>A0ABN3HY06_9ACTN</name>
<gene>
    <name evidence="3" type="ORF">GCM10009855_32360</name>
</gene>
<dbReference type="Proteomes" id="UP001501170">
    <property type="component" value="Unassembled WGS sequence"/>
</dbReference>
<feature type="signal peptide" evidence="1">
    <location>
        <begin position="1"/>
        <end position="20"/>
    </location>
</feature>
<sequence length="122" mass="12467">MRLRYLVIAPLVAGAVFLSACSGDDSSNSSSNESTSEARTSVYLQVVKSSGSSYKDDDAAVAAGKKACSELASGKSMMEVIDSMNTEAGGKGQAAAVVGAAIPAFCPDQKDKILPSQLRPSS</sequence>
<reference evidence="3 4" key="1">
    <citation type="journal article" date="2019" name="Int. J. Syst. Evol. Microbiol.">
        <title>The Global Catalogue of Microorganisms (GCM) 10K type strain sequencing project: providing services to taxonomists for standard genome sequencing and annotation.</title>
        <authorList>
            <consortium name="The Broad Institute Genomics Platform"/>
            <consortium name="The Broad Institute Genome Sequencing Center for Infectious Disease"/>
            <person name="Wu L."/>
            <person name="Ma J."/>
        </authorList>
    </citation>
    <scope>NUCLEOTIDE SEQUENCE [LARGE SCALE GENOMIC DNA]</scope>
    <source>
        <strain evidence="3 4">JCM 16227</strain>
    </source>
</reference>
<dbReference type="RefSeq" id="WP_045537488.1">
    <property type="nucleotide sequence ID" value="NZ_BAAARB010000021.1"/>
</dbReference>
<dbReference type="EMBL" id="BAAARB010000021">
    <property type="protein sequence ID" value="GAA2389783.1"/>
    <property type="molecule type" value="Genomic_DNA"/>
</dbReference>
<evidence type="ECO:0000259" key="2">
    <source>
        <dbReference type="Pfam" id="PF05305"/>
    </source>
</evidence>
<dbReference type="Pfam" id="PF05305">
    <property type="entry name" value="DUF732"/>
    <property type="match status" value="1"/>
</dbReference>
<accession>A0ABN3HY06</accession>
<comment type="caution">
    <text evidence="3">The sequence shown here is derived from an EMBL/GenBank/DDBJ whole genome shotgun (WGS) entry which is preliminary data.</text>
</comment>
<keyword evidence="4" id="KW-1185">Reference proteome</keyword>
<evidence type="ECO:0000313" key="4">
    <source>
        <dbReference type="Proteomes" id="UP001501170"/>
    </source>
</evidence>
<feature type="chain" id="PRO_5047041369" description="DUF732 domain-containing protein" evidence="1">
    <location>
        <begin position="21"/>
        <end position="122"/>
    </location>
</feature>
<proteinExistence type="predicted"/>
<keyword evidence="1" id="KW-0732">Signal</keyword>
<evidence type="ECO:0000256" key="1">
    <source>
        <dbReference type="SAM" id="SignalP"/>
    </source>
</evidence>